<dbReference type="OrthoDB" id="76487at2759"/>
<feature type="region of interest" description="Disordered" evidence="1">
    <location>
        <begin position="1"/>
        <end position="106"/>
    </location>
</feature>
<gene>
    <name evidence="2" type="ORF">PGT21_024838</name>
    <name evidence="3" type="ORF">PGTUg99_004386</name>
</gene>
<accession>A0A5B0RS96</accession>
<sequence length="106" mass="11780">MPPRKSNKQRSNNASRPTNTPSQATNQETQQTNTASQATNQATQPTNTNLSLDPTNPAEPTSDPSTHKKRLPNFSPEEDEQLAKSWTVVTTDPIRSNDQTKDVFWS</sequence>
<evidence type="ECO:0000313" key="3">
    <source>
        <dbReference type="EMBL" id="KAA1127723.1"/>
    </source>
</evidence>
<feature type="compositionally biased region" description="Polar residues" evidence="1">
    <location>
        <begin position="87"/>
        <end position="97"/>
    </location>
</feature>
<protein>
    <submittedName>
        <fullName evidence="3">Uncharacterized protein</fullName>
    </submittedName>
</protein>
<evidence type="ECO:0000313" key="4">
    <source>
        <dbReference type="Proteomes" id="UP000324748"/>
    </source>
</evidence>
<comment type="caution">
    <text evidence="3">The sequence shown here is derived from an EMBL/GenBank/DDBJ whole genome shotgun (WGS) entry which is preliminary data.</text>
</comment>
<evidence type="ECO:0000313" key="5">
    <source>
        <dbReference type="Proteomes" id="UP000325313"/>
    </source>
</evidence>
<dbReference type="Proteomes" id="UP000325313">
    <property type="component" value="Unassembled WGS sequence"/>
</dbReference>
<evidence type="ECO:0000313" key="2">
    <source>
        <dbReference type="EMBL" id="KAA1093086.1"/>
    </source>
</evidence>
<feature type="compositionally biased region" description="Low complexity" evidence="1">
    <location>
        <begin position="23"/>
        <end position="49"/>
    </location>
</feature>
<proteinExistence type="predicted"/>
<reference evidence="4 5" key="1">
    <citation type="submission" date="2019-05" db="EMBL/GenBank/DDBJ databases">
        <title>Emergence of the Ug99 lineage of the wheat stem rust pathogen through somatic hybridization.</title>
        <authorList>
            <person name="Li F."/>
            <person name="Upadhyaya N.M."/>
            <person name="Sperschneider J."/>
            <person name="Matny O."/>
            <person name="Nguyen-Phuc H."/>
            <person name="Mago R."/>
            <person name="Raley C."/>
            <person name="Miller M.E."/>
            <person name="Silverstein K.A.T."/>
            <person name="Henningsen E."/>
            <person name="Hirsch C.D."/>
            <person name="Visser B."/>
            <person name="Pretorius Z.A."/>
            <person name="Steffenson B.J."/>
            <person name="Schwessinger B."/>
            <person name="Dodds P.N."/>
            <person name="Figueroa M."/>
        </authorList>
    </citation>
    <scope>NUCLEOTIDE SEQUENCE [LARGE SCALE GENOMIC DNA]</scope>
    <source>
        <strain evidence="2">21-0</strain>
        <strain evidence="3 5">Ug99</strain>
    </source>
</reference>
<dbReference type="AlphaFoldDB" id="A0A5B0RS96"/>
<dbReference type="EMBL" id="VDEP01000152">
    <property type="protein sequence ID" value="KAA1127723.1"/>
    <property type="molecule type" value="Genomic_DNA"/>
</dbReference>
<dbReference type="Proteomes" id="UP000324748">
    <property type="component" value="Unassembled WGS sequence"/>
</dbReference>
<feature type="compositionally biased region" description="Polar residues" evidence="1">
    <location>
        <begin position="9"/>
        <end position="22"/>
    </location>
</feature>
<name>A0A5B0RS96_PUCGR</name>
<keyword evidence="4" id="KW-1185">Reference proteome</keyword>
<feature type="compositionally biased region" description="Polar residues" evidence="1">
    <location>
        <begin position="50"/>
        <end position="64"/>
    </location>
</feature>
<organism evidence="3 5">
    <name type="scientific">Puccinia graminis f. sp. tritici</name>
    <dbReference type="NCBI Taxonomy" id="56615"/>
    <lineage>
        <taxon>Eukaryota</taxon>
        <taxon>Fungi</taxon>
        <taxon>Dikarya</taxon>
        <taxon>Basidiomycota</taxon>
        <taxon>Pucciniomycotina</taxon>
        <taxon>Pucciniomycetes</taxon>
        <taxon>Pucciniales</taxon>
        <taxon>Pucciniaceae</taxon>
        <taxon>Puccinia</taxon>
    </lineage>
</organism>
<evidence type="ECO:0000256" key="1">
    <source>
        <dbReference type="SAM" id="MobiDB-lite"/>
    </source>
</evidence>
<dbReference type="EMBL" id="VSWC01000080">
    <property type="protein sequence ID" value="KAA1093086.1"/>
    <property type="molecule type" value="Genomic_DNA"/>
</dbReference>